<dbReference type="AlphaFoldDB" id="C6I0A7"/>
<gene>
    <name evidence="1" type="ORF">UBAL3_95660015</name>
</gene>
<dbReference type="EMBL" id="GG693886">
    <property type="protein sequence ID" value="EES51726.1"/>
    <property type="molecule type" value="Genomic_DNA"/>
</dbReference>
<organism evidence="1 2">
    <name type="scientific">Leptospirillum ferrodiazotrophum</name>
    <dbReference type="NCBI Taxonomy" id="412449"/>
    <lineage>
        <taxon>Bacteria</taxon>
        <taxon>Pseudomonadati</taxon>
        <taxon>Nitrospirota</taxon>
        <taxon>Nitrospiria</taxon>
        <taxon>Nitrospirales</taxon>
        <taxon>Nitrospiraceae</taxon>
        <taxon>Leptospirillum</taxon>
    </lineage>
</organism>
<accession>C6I0A7</accession>
<protein>
    <submittedName>
        <fullName evidence="1">Uncharacterized protein</fullName>
    </submittedName>
</protein>
<proteinExistence type="predicted"/>
<evidence type="ECO:0000313" key="1">
    <source>
        <dbReference type="EMBL" id="EES51726.1"/>
    </source>
</evidence>
<evidence type="ECO:0000313" key="2">
    <source>
        <dbReference type="Proteomes" id="UP000009374"/>
    </source>
</evidence>
<reference evidence="1 2" key="1">
    <citation type="journal article" date="2009" name="Appl. Environ. Microbiol.">
        <title>Community genomic and proteomic analyses of chemoautotrophic iron-oxidizing "Leptospirillum rubarum" (Group II) and "Leptospirillum ferrodiazotrophum" (Group III) bacteria in acid mine drainage biofilms.</title>
        <authorList>
            <person name="Goltsman D.S."/>
            <person name="Denef V.J."/>
            <person name="Singer S.W."/>
            <person name="VerBerkmoes N.C."/>
            <person name="Lefsrud M."/>
            <person name="Mueller R.S."/>
            <person name="Dick G.J."/>
            <person name="Sun C.L."/>
            <person name="Wheeler K.E."/>
            <person name="Zemla A."/>
            <person name="Baker B.J."/>
            <person name="Hauser L."/>
            <person name="Land M."/>
            <person name="Shah M.B."/>
            <person name="Thelen M.P."/>
            <person name="Hettich R.L."/>
            <person name="Banfield J.F."/>
        </authorList>
    </citation>
    <scope>NUCLEOTIDE SEQUENCE [LARGE SCALE GENOMIC DNA]</scope>
</reference>
<keyword evidence="2" id="KW-1185">Reference proteome</keyword>
<name>C6I0A7_9BACT</name>
<dbReference type="Proteomes" id="UP000009374">
    <property type="component" value="Unassembled WGS sequence"/>
</dbReference>
<sequence length="135" mass="14882">MRLFGGPNLRVGSLTVQARRSIPVSQRGDGRKESPSFTGEDVKLFFSFPFAGVLGDCPFDGRTKWPCHLFSSPMGGEGGCQDICLHFPERCCNIVPKWLIGTSPVQYFRKPLIVLRLSHPFLSPFFAIAPVAQPG</sequence>